<dbReference type="Gene3D" id="3.30.420.40">
    <property type="match status" value="1"/>
</dbReference>
<evidence type="ECO:0000256" key="1">
    <source>
        <dbReference type="ARBA" id="ARBA00007381"/>
    </source>
</evidence>
<evidence type="ECO:0000256" key="5">
    <source>
        <dbReference type="SAM" id="MobiDB-lite"/>
    </source>
</evidence>
<dbReference type="SUPFAM" id="SSF53067">
    <property type="entry name" value="Actin-like ATPase domain"/>
    <property type="match status" value="1"/>
</dbReference>
<comment type="caution">
    <text evidence="6">The sequence shown here is derived from an EMBL/GenBank/DDBJ whole genome shotgun (WGS) entry which is preliminary data.</text>
</comment>
<dbReference type="InterPro" id="IPR013126">
    <property type="entry name" value="Hsp_70_fam"/>
</dbReference>
<proteinExistence type="inferred from homology"/>
<dbReference type="Gene3D" id="2.60.34.10">
    <property type="entry name" value="Substrate Binding Domain Of DNAk, Chain A, domain 1"/>
    <property type="match status" value="1"/>
</dbReference>
<dbReference type="OrthoDB" id="3789372at2759"/>
<dbReference type="InterPro" id="IPR029047">
    <property type="entry name" value="HSP70_peptide-bd_sf"/>
</dbReference>
<protein>
    <recommendedName>
        <fullName evidence="8">Heat shock protein 70</fullName>
    </recommendedName>
</protein>
<accession>A0A8J4VE52</accession>
<evidence type="ECO:0000256" key="2">
    <source>
        <dbReference type="ARBA" id="ARBA00022741"/>
    </source>
</evidence>
<keyword evidence="4" id="KW-0346">Stress response</keyword>
<dbReference type="InterPro" id="IPR043129">
    <property type="entry name" value="ATPase_NBD"/>
</dbReference>
<dbReference type="Proteomes" id="UP000737018">
    <property type="component" value="Unassembled WGS sequence"/>
</dbReference>
<dbReference type="Gene3D" id="1.20.1270.10">
    <property type="match status" value="1"/>
</dbReference>
<dbReference type="SUPFAM" id="SSF100934">
    <property type="entry name" value="Heat shock protein 70kD (HSP70), C-terminal subdomain"/>
    <property type="match status" value="1"/>
</dbReference>
<reference evidence="6" key="1">
    <citation type="submission" date="2020-03" db="EMBL/GenBank/DDBJ databases">
        <title>Castanea mollissima Vanexum genome sequencing.</title>
        <authorList>
            <person name="Staton M."/>
        </authorList>
    </citation>
    <scope>NUCLEOTIDE SEQUENCE</scope>
    <source>
        <tissue evidence="6">Leaf</tissue>
    </source>
</reference>
<dbReference type="AlphaFoldDB" id="A0A8J4VE52"/>
<organism evidence="6 7">
    <name type="scientific">Castanea mollissima</name>
    <name type="common">Chinese chestnut</name>
    <dbReference type="NCBI Taxonomy" id="60419"/>
    <lineage>
        <taxon>Eukaryota</taxon>
        <taxon>Viridiplantae</taxon>
        <taxon>Streptophyta</taxon>
        <taxon>Embryophyta</taxon>
        <taxon>Tracheophyta</taxon>
        <taxon>Spermatophyta</taxon>
        <taxon>Magnoliopsida</taxon>
        <taxon>eudicotyledons</taxon>
        <taxon>Gunneridae</taxon>
        <taxon>Pentapetalae</taxon>
        <taxon>rosids</taxon>
        <taxon>fabids</taxon>
        <taxon>Fagales</taxon>
        <taxon>Fagaceae</taxon>
        <taxon>Castanea</taxon>
    </lineage>
</organism>
<dbReference type="GO" id="GO:0140662">
    <property type="term" value="F:ATP-dependent protein folding chaperone"/>
    <property type="evidence" value="ECO:0007669"/>
    <property type="project" value="InterPro"/>
</dbReference>
<dbReference type="FunFam" id="3.30.30.30:FF:000019">
    <property type="entry name" value="Heat shock 70 kDa protein"/>
    <property type="match status" value="1"/>
</dbReference>
<dbReference type="SUPFAM" id="SSF100920">
    <property type="entry name" value="Heat shock protein 70kD (HSP70), peptide-binding domain"/>
    <property type="match status" value="1"/>
</dbReference>
<evidence type="ECO:0000313" key="6">
    <source>
        <dbReference type="EMBL" id="KAF3951655.1"/>
    </source>
</evidence>
<evidence type="ECO:0000256" key="4">
    <source>
        <dbReference type="ARBA" id="ARBA00023016"/>
    </source>
</evidence>
<dbReference type="PROSITE" id="PS00297">
    <property type="entry name" value="HSP70_1"/>
    <property type="match status" value="1"/>
</dbReference>
<dbReference type="PANTHER" id="PTHR19375">
    <property type="entry name" value="HEAT SHOCK PROTEIN 70KDA"/>
    <property type="match status" value="1"/>
</dbReference>
<keyword evidence="2" id="KW-0547">Nucleotide-binding</keyword>
<evidence type="ECO:0000313" key="7">
    <source>
        <dbReference type="Proteomes" id="UP000737018"/>
    </source>
</evidence>
<dbReference type="Gene3D" id="3.30.30.30">
    <property type="match status" value="1"/>
</dbReference>
<keyword evidence="3" id="KW-0067">ATP-binding</keyword>
<evidence type="ECO:0008006" key="8">
    <source>
        <dbReference type="Google" id="ProtNLM"/>
    </source>
</evidence>
<dbReference type="GO" id="GO:0005524">
    <property type="term" value="F:ATP binding"/>
    <property type="evidence" value="ECO:0007669"/>
    <property type="project" value="UniProtKB-KW"/>
</dbReference>
<dbReference type="InterPro" id="IPR029048">
    <property type="entry name" value="HSP70_C_sf"/>
</dbReference>
<dbReference type="PRINTS" id="PR00301">
    <property type="entry name" value="HEATSHOCK70"/>
</dbReference>
<keyword evidence="7" id="KW-1185">Reference proteome</keyword>
<comment type="similarity">
    <text evidence="1">Belongs to the heat shock protein 70 family.</text>
</comment>
<sequence>MAGKGEGPAIGIDLGTTYSCVGVWQHDRVEIIANDQGNRTTPSYVAFTDTERLIGDAAKNQVAMNPTNTVFDAKRLIGRRYSDASVQSDIKLWPFKVFNGPGEKPMICVNYKGEEKQFAAEEISSMVLMKMREIAEAYLVQAAILSGEGNEKVYEGERTRTRDNNLLGKFELSGIPPAPRGVPQITVCFDIDANGILNVSAEDKTTGQKNKITITNDKGRLSKDEIEKMVQEAEKYKSEDEEHKKKVETKNALENYAYNMRNTVKDEKIGAKLPPADKKKIEDAIEQAIQWLDSNQLAEADEFEDKMKELESICNPIIAKMYQGAGGEMPGADDDVPAGGSGAGPKIEEVD</sequence>
<dbReference type="EMBL" id="JRKL02004843">
    <property type="protein sequence ID" value="KAF3951655.1"/>
    <property type="molecule type" value="Genomic_DNA"/>
</dbReference>
<dbReference type="Pfam" id="PF00012">
    <property type="entry name" value="HSP70"/>
    <property type="match status" value="2"/>
</dbReference>
<name>A0A8J4VE52_9ROSI</name>
<feature type="region of interest" description="Disordered" evidence="5">
    <location>
        <begin position="324"/>
        <end position="351"/>
    </location>
</feature>
<dbReference type="FunFam" id="3.30.420.40:FF:000535">
    <property type="entry name" value="Heat shock 70 kDa protein 1A"/>
    <property type="match status" value="1"/>
</dbReference>
<dbReference type="FunFam" id="1.20.1270.10:FF:000028">
    <property type="entry name" value="Heat shock 70 kDa protein"/>
    <property type="match status" value="1"/>
</dbReference>
<evidence type="ECO:0000256" key="3">
    <source>
        <dbReference type="ARBA" id="ARBA00022840"/>
    </source>
</evidence>
<dbReference type="InterPro" id="IPR018181">
    <property type="entry name" value="Heat_shock_70_CS"/>
</dbReference>
<gene>
    <name evidence="6" type="ORF">CMV_022719</name>
</gene>